<gene>
    <name evidence="2" type="ORF">H4W34_000664</name>
</gene>
<dbReference type="RefSeq" id="WP_192757792.1">
    <property type="nucleotide sequence ID" value="NZ_JADBDZ010000001.1"/>
</dbReference>
<feature type="chain" id="PRO_5047013706" description="Ricin B lectin domain-containing protein" evidence="1">
    <location>
        <begin position="33"/>
        <end position="165"/>
    </location>
</feature>
<accession>A0ABR9JJU9</accession>
<keyword evidence="1" id="KW-0732">Signal</keyword>
<proteinExistence type="predicted"/>
<keyword evidence="3" id="KW-1185">Reference proteome</keyword>
<dbReference type="SUPFAM" id="SSF50370">
    <property type="entry name" value="Ricin B-like lectins"/>
    <property type="match status" value="1"/>
</dbReference>
<evidence type="ECO:0000313" key="3">
    <source>
        <dbReference type="Proteomes" id="UP000627838"/>
    </source>
</evidence>
<dbReference type="CDD" id="cd00161">
    <property type="entry name" value="beta-trefoil_Ricin-like"/>
    <property type="match status" value="1"/>
</dbReference>
<evidence type="ECO:0008006" key="4">
    <source>
        <dbReference type="Google" id="ProtNLM"/>
    </source>
</evidence>
<dbReference type="EMBL" id="JADBDZ010000001">
    <property type="protein sequence ID" value="MBE1530831.1"/>
    <property type="molecule type" value="Genomic_DNA"/>
</dbReference>
<sequence length="165" mass="17738">MRFRLPAILSAAVSAGLGAAAAVVLTGPAAHAEPYPPGDYLIGTGNGEQCLNSAAETDAVATVGSCDTVWRFRLMSDGIQIIRAAPDSCLGVSPADVWPRNLAIRSCEEEPTLWYATHAGDGRYLISLASDGRLLTWQDDEENAFLVPERSDHDHQLWVFEPVES</sequence>
<dbReference type="Gene3D" id="2.80.10.50">
    <property type="match status" value="1"/>
</dbReference>
<comment type="caution">
    <text evidence="2">The sequence shown here is derived from an EMBL/GenBank/DDBJ whole genome shotgun (WGS) entry which is preliminary data.</text>
</comment>
<feature type="signal peptide" evidence="1">
    <location>
        <begin position="1"/>
        <end position="32"/>
    </location>
</feature>
<name>A0ABR9JJU9_9ACTN</name>
<dbReference type="Proteomes" id="UP000627838">
    <property type="component" value="Unassembled WGS sequence"/>
</dbReference>
<reference evidence="2 3" key="1">
    <citation type="submission" date="2020-10" db="EMBL/GenBank/DDBJ databases">
        <title>Sequencing the genomes of 1000 actinobacteria strains.</title>
        <authorList>
            <person name="Klenk H.-P."/>
        </authorList>
    </citation>
    <scope>NUCLEOTIDE SEQUENCE [LARGE SCALE GENOMIC DNA]</scope>
    <source>
        <strain evidence="2 3">DSM 46744</strain>
    </source>
</reference>
<organism evidence="2 3">
    <name type="scientific">Actinomadura algeriensis</name>
    <dbReference type="NCBI Taxonomy" id="1679523"/>
    <lineage>
        <taxon>Bacteria</taxon>
        <taxon>Bacillati</taxon>
        <taxon>Actinomycetota</taxon>
        <taxon>Actinomycetes</taxon>
        <taxon>Streptosporangiales</taxon>
        <taxon>Thermomonosporaceae</taxon>
        <taxon>Actinomadura</taxon>
    </lineage>
</organism>
<dbReference type="InterPro" id="IPR035992">
    <property type="entry name" value="Ricin_B-like_lectins"/>
</dbReference>
<evidence type="ECO:0000256" key="1">
    <source>
        <dbReference type="SAM" id="SignalP"/>
    </source>
</evidence>
<evidence type="ECO:0000313" key="2">
    <source>
        <dbReference type="EMBL" id="MBE1530831.1"/>
    </source>
</evidence>
<protein>
    <recommendedName>
        <fullName evidence="4">Ricin B lectin domain-containing protein</fullName>
    </recommendedName>
</protein>